<evidence type="ECO:0000256" key="1">
    <source>
        <dbReference type="ARBA" id="ARBA00004613"/>
    </source>
</evidence>
<keyword evidence="2" id="KW-0964">Secreted</keyword>
<dbReference type="Pfam" id="PF00089">
    <property type="entry name" value="Trypsin"/>
    <property type="match status" value="1"/>
</dbReference>
<evidence type="ECO:0000259" key="9">
    <source>
        <dbReference type="PROSITE" id="PS50240"/>
    </source>
</evidence>
<protein>
    <recommendedName>
        <fullName evidence="9">Peptidase S1 domain-containing protein</fullName>
    </recommendedName>
</protein>
<sequence>MTTGGSVSSVMREAVVQVVDQTTCGNVYSLTGNMFCAAAPGKDTCQGDSGGPVMVNTTGYYVDIGITSFGIGCAEPRYPGVYTRVASEYTRPFIMSSRAYRNLKKVTSDYVDNFIKDNTANAKWCPHP</sequence>
<dbReference type="InterPro" id="IPR009003">
    <property type="entry name" value="Peptidase_S1_PA"/>
</dbReference>
<gene>
    <name evidence="10" type="ORF">DSTB1V02_LOCUS1244</name>
</gene>
<dbReference type="GO" id="GO:0005615">
    <property type="term" value="C:extracellular space"/>
    <property type="evidence" value="ECO:0007669"/>
    <property type="project" value="TreeGrafter"/>
</dbReference>
<feature type="domain" description="Peptidase S1" evidence="9">
    <location>
        <begin position="1"/>
        <end position="116"/>
    </location>
</feature>
<evidence type="ECO:0000256" key="4">
    <source>
        <dbReference type="ARBA" id="ARBA00022729"/>
    </source>
</evidence>
<dbReference type="OrthoDB" id="6378239at2759"/>
<dbReference type="Proteomes" id="UP000677054">
    <property type="component" value="Unassembled WGS sequence"/>
</dbReference>
<dbReference type="GO" id="GO:0006508">
    <property type="term" value="P:proteolysis"/>
    <property type="evidence" value="ECO:0007669"/>
    <property type="project" value="UniProtKB-KW"/>
</dbReference>
<comment type="subcellular location">
    <subcellularLocation>
        <location evidence="1">Secreted</location>
    </subcellularLocation>
</comment>
<dbReference type="PROSITE" id="PS50240">
    <property type="entry name" value="TRYPSIN_DOM"/>
    <property type="match status" value="1"/>
</dbReference>
<organism evidence="10">
    <name type="scientific">Darwinula stevensoni</name>
    <dbReference type="NCBI Taxonomy" id="69355"/>
    <lineage>
        <taxon>Eukaryota</taxon>
        <taxon>Metazoa</taxon>
        <taxon>Ecdysozoa</taxon>
        <taxon>Arthropoda</taxon>
        <taxon>Crustacea</taxon>
        <taxon>Oligostraca</taxon>
        <taxon>Ostracoda</taxon>
        <taxon>Podocopa</taxon>
        <taxon>Podocopida</taxon>
        <taxon>Darwinulocopina</taxon>
        <taxon>Darwinuloidea</taxon>
        <taxon>Darwinulidae</taxon>
        <taxon>Darwinula</taxon>
    </lineage>
</organism>
<dbReference type="EMBL" id="CAJPEV010000113">
    <property type="protein sequence ID" value="CAG0880771.1"/>
    <property type="molecule type" value="Genomic_DNA"/>
</dbReference>
<accession>A0A7R8X062</accession>
<keyword evidence="5" id="KW-0378">Hydrolase</keyword>
<evidence type="ECO:0000313" key="10">
    <source>
        <dbReference type="EMBL" id="CAD7241244.1"/>
    </source>
</evidence>
<dbReference type="InterPro" id="IPR043504">
    <property type="entry name" value="Peptidase_S1_PA_chymotrypsin"/>
</dbReference>
<evidence type="ECO:0000256" key="3">
    <source>
        <dbReference type="ARBA" id="ARBA00022670"/>
    </source>
</evidence>
<dbReference type="InterPro" id="IPR001254">
    <property type="entry name" value="Trypsin_dom"/>
</dbReference>
<keyword evidence="11" id="KW-1185">Reference proteome</keyword>
<keyword evidence="6" id="KW-0720">Serine protease</keyword>
<evidence type="ECO:0000256" key="6">
    <source>
        <dbReference type="ARBA" id="ARBA00022825"/>
    </source>
</evidence>
<dbReference type="AlphaFoldDB" id="A0A7R8X062"/>
<evidence type="ECO:0000256" key="2">
    <source>
        <dbReference type="ARBA" id="ARBA00022525"/>
    </source>
</evidence>
<evidence type="ECO:0000256" key="5">
    <source>
        <dbReference type="ARBA" id="ARBA00022801"/>
    </source>
</evidence>
<dbReference type="PANTHER" id="PTHR24264:SF83">
    <property type="entry name" value="COMPLEMENT FACTOR I"/>
    <property type="match status" value="1"/>
</dbReference>
<keyword evidence="8" id="KW-0325">Glycoprotein</keyword>
<dbReference type="SUPFAM" id="SSF50494">
    <property type="entry name" value="Trypsin-like serine proteases"/>
    <property type="match status" value="1"/>
</dbReference>
<evidence type="ECO:0000256" key="8">
    <source>
        <dbReference type="ARBA" id="ARBA00023180"/>
    </source>
</evidence>
<keyword evidence="3" id="KW-0645">Protease</keyword>
<keyword evidence="4" id="KW-0732">Signal</keyword>
<proteinExistence type="predicted"/>
<name>A0A7R8X062_9CRUS</name>
<dbReference type="InterPro" id="IPR033116">
    <property type="entry name" value="TRYPSIN_SER"/>
</dbReference>
<dbReference type="Gene3D" id="2.40.10.10">
    <property type="entry name" value="Trypsin-like serine proteases"/>
    <property type="match status" value="1"/>
</dbReference>
<dbReference type="EMBL" id="LR899630">
    <property type="protein sequence ID" value="CAD7241244.1"/>
    <property type="molecule type" value="Genomic_DNA"/>
</dbReference>
<evidence type="ECO:0000313" key="11">
    <source>
        <dbReference type="Proteomes" id="UP000677054"/>
    </source>
</evidence>
<evidence type="ECO:0000256" key="7">
    <source>
        <dbReference type="ARBA" id="ARBA00023157"/>
    </source>
</evidence>
<reference evidence="10" key="1">
    <citation type="submission" date="2020-11" db="EMBL/GenBank/DDBJ databases">
        <authorList>
            <person name="Tran Van P."/>
        </authorList>
    </citation>
    <scope>NUCLEOTIDE SEQUENCE</scope>
</reference>
<dbReference type="FunFam" id="2.40.10.10:FF:000054">
    <property type="entry name" value="Complement C1r subcomponent"/>
    <property type="match status" value="1"/>
</dbReference>
<dbReference type="GO" id="GO:0004252">
    <property type="term" value="F:serine-type endopeptidase activity"/>
    <property type="evidence" value="ECO:0007669"/>
    <property type="project" value="InterPro"/>
</dbReference>
<dbReference type="PROSITE" id="PS00135">
    <property type="entry name" value="TRYPSIN_SER"/>
    <property type="match status" value="1"/>
</dbReference>
<dbReference type="PANTHER" id="PTHR24264">
    <property type="entry name" value="TRYPSIN-RELATED"/>
    <property type="match status" value="1"/>
</dbReference>
<keyword evidence="7" id="KW-1015">Disulfide bond</keyword>
<dbReference type="InterPro" id="IPR050127">
    <property type="entry name" value="Serine_Proteases_S1"/>
</dbReference>